<protein>
    <recommendedName>
        <fullName evidence="7">G-protein coupled receptors family 1 profile domain-containing protein</fullName>
    </recommendedName>
</protein>
<comment type="similarity">
    <text evidence="2">Belongs to the G-protein coupled receptor 1 family.</text>
</comment>
<gene>
    <name evidence="8" type="ORF">g.7190</name>
</gene>
<dbReference type="PROSITE" id="PS50262">
    <property type="entry name" value="G_PROTEIN_RECEP_F1_2"/>
    <property type="match status" value="1"/>
</dbReference>
<sequence length="339" mass="39238">VWFHRVVQPVFCVVGMVGNLMTVVVMTRPGMRSSTNTYLTALALSDIFSLLFTWALTFEHYPDNKGQEYLWYWRYWGCMYWLHDAFMGISVWLTAAFTFERYIAVCHPLRGRVFCTESRARRFIVTIYILCLLLTSTTPFEWSVEEKDGVVCKKMTPLGLDPMYRTVFYWSWATLFVFVPLIVISIFNTFLIEAVHRSKRQRSGLTQQVEPRDCANSSRQRQENKITTTLIAVVILFIICQTPAAVMLVVYLFYNPDKNSPSGAIMLGLGNIFNFLTTVNASSNFLLYCVMSDKYRRTLLLTFCPCLATRHQRSHTFTSYYASHHNSSVRFNSPNTLNT</sequence>
<dbReference type="PANTHER" id="PTHR46641">
    <property type="entry name" value="FMRFAMIDE RECEPTOR-RELATED"/>
    <property type="match status" value="1"/>
</dbReference>
<feature type="transmembrane region" description="Helical" evidence="6">
    <location>
        <begin position="38"/>
        <end position="58"/>
    </location>
</feature>
<comment type="subcellular location">
    <subcellularLocation>
        <location evidence="1">Membrane</location>
    </subcellularLocation>
</comment>
<dbReference type="SMART" id="SM01381">
    <property type="entry name" value="7TM_GPCR_Srsx"/>
    <property type="match status" value="1"/>
</dbReference>
<evidence type="ECO:0000256" key="3">
    <source>
        <dbReference type="ARBA" id="ARBA00022692"/>
    </source>
</evidence>
<accession>A0A1B6JPB5</accession>
<reference evidence="8" key="1">
    <citation type="submission" date="2015-11" db="EMBL/GenBank/DDBJ databases">
        <title>De novo transcriptome assembly of four potential Pierce s Disease insect vectors from Arizona vineyards.</title>
        <authorList>
            <person name="Tassone E.E."/>
        </authorList>
    </citation>
    <scope>NUCLEOTIDE SEQUENCE</scope>
</reference>
<organism evidence="8">
    <name type="scientific">Homalodisca liturata</name>
    <dbReference type="NCBI Taxonomy" id="320908"/>
    <lineage>
        <taxon>Eukaryota</taxon>
        <taxon>Metazoa</taxon>
        <taxon>Ecdysozoa</taxon>
        <taxon>Arthropoda</taxon>
        <taxon>Hexapoda</taxon>
        <taxon>Insecta</taxon>
        <taxon>Pterygota</taxon>
        <taxon>Neoptera</taxon>
        <taxon>Paraneoptera</taxon>
        <taxon>Hemiptera</taxon>
        <taxon>Auchenorrhyncha</taxon>
        <taxon>Membracoidea</taxon>
        <taxon>Cicadellidae</taxon>
        <taxon>Cicadellinae</taxon>
        <taxon>Proconiini</taxon>
        <taxon>Homalodisca</taxon>
    </lineage>
</organism>
<dbReference type="PRINTS" id="PR00237">
    <property type="entry name" value="GPCRRHODOPSN"/>
</dbReference>
<feature type="transmembrane region" description="Helical" evidence="6">
    <location>
        <begin position="167"/>
        <end position="192"/>
    </location>
</feature>
<feature type="transmembrane region" description="Helical" evidence="6">
    <location>
        <begin position="78"/>
        <end position="99"/>
    </location>
</feature>
<evidence type="ECO:0000256" key="6">
    <source>
        <dbReference type="SAM" id="Phobius"/>
    </source>
</evidence>
<evidence type="ECO:0000259" key="7">
    <source>
        <dbReference type="PROSITE" id="PS50262"/>
    </source>
</evidence>
<dbReference type="SUPFAM" id="SSF81321">
    <property type="entry name" value="Family A G protein-coupled receptor-like"/>
    <property type="match status" value="1"/>
</dbReference>
<evidence type="ECO:0000256" key="2">
    <source>
        <dbReference type="ARBA" id="ARBA00010663"/>
    </source>
</evidence>
<dbReference type="InterPro" id="IPR017452">
    <property type="entry name" value="GPCR_Rhodpsn_7TM"/>
</dbReference>
<dbReference type="Gene3D" id="1.20.1070.10">
    <property type="entry name" value="Rhodopsin 7-helix transmembrane proteins"/>
    <property type="match status" value="1"/>
</dbReference>
<dbReference type="InterPro" id="IPR052954">
    <property type="entry name" value="GPCR-Ligand_Int"/>
</dbReference>
<keyword evidence="5 6" id="KW-0472">Membrane</keyword>
<feature type="transmembrane region" description="Helical" evidence="6">
    <location>
        <begin position="6"/>
        <end position="26"/>
    </location>
</feature>
<feature type="transmembrane region" description="Helical" evidence="6">
    <location>
        <begin position="265"/>
        <end position="290"/>
    </location>
</feature>
<dbReference type="EMBL" id="GECU01006993">
    <property type="protein sequence ID" value="JAT00714.1"/>
    <property type="molecule type" value="Transcribed_RNA"/>
</dbReference>
<name>A0A1B6JPB5_9HEMI</name>
<keyword evidence="3 6" id="KW-0812">Transmembrane</keyword>
<dbReference type="GO" id="GO:0016020">
    <property type="term" value="C:membrane"/>
    <property type="evidence" value="ECO:0007669"/>
    <property type="project" value="UniProtKB-SubCell"/>
</dbReference>
<dbReference type="PANTHER" id="PTHR46641:SF22">
    <property type="entry name" value="PROCTOLIN RECEPTOR, ISOFORM A"/>
    <property type="match status" value="1"/>
</dbReference>
<dbReference type="Pfam" id="PF00001">
    <property type="entry name" value="7tm_1"/>
    <property type="match status" value="1"/>
</dbReference>
<feature type="non-terminal residue" evidence="8">
    <location>
        <position position="1"/>
    </location>
</feature>
<feature type="domain" description="G-protein coupled receptors family 1 profile" evidence="7">
    <location>
        <begin position="18"/>
        <end position="288"/>
    </location>
</feature>
<dbReference type="GO" id="GO:0004930">
    <property type="term" value="F:G protein-coupled receptor activity"/>
    <property type="evidence" value="ECO:0007669"/>
    <property type="project" value="InterPro"/>
</dbReference>
<evidence type="ECO:0000256" key="4">
    <source>
        <dbReference type="ARBA" id="ARBA00022989"/>
    </source>
</evidence>
<feature type="transmembrane region" description="Helical" evidence="6">
    <location>
        <begin position="229"/>
        <end position="253"/>
    </location>
</feature>
<dbReference type="CDD" id="cd14978">
    <property type="entry name" value="7tmA_FMRFamide_R-like"/>
    <property type="match status" value="1"/>
</dbReference>
<evidence type="ECO:0000256" key="1">
    <source>
        <dbReference type="ARBA" id="ARBA00004370"/>
    </source>
</evidence>
<keyword evidence="4 6" id="KW-1133">Transmembrane helix</keyword>
<evidence type="ECO:0000256" key="5">
    <source>
        <dbReference type="ARBA" id="ARBA00023136"/>
    </source>
</evidence>
<evidence type="ECO:0000313" key="8">
    <source>
        <dbReference type="EMBL" id="JAT00714.1"/>
    </source>
</evidence>
<feature type="transmembrane region" description="Helical" evidence="6">
    <location>
        <begin position="120"/>
        <end position="140"/>
    </location>
</feature>
<dbReference type="AlphaFoldDB" id="A0A1B6JPB5"/>
<dbReference type="InterPro" id="IPR000276">
    <property type="entry name" value="GPCR_Rhodpsn"/>
</dbReference>
<proteinExistence type="inferred from homology"/>